<dbReference type="InterPro" id="IPR018337">
    <property type="entry name" value="Cell_wall/Cho-bd_repeat"/>
</dbReference>
<feature type="repeat" description="Cell wall-binding" evidence="2">
    <location>
        <begin position="271"/>
        <end position="290"/>
    </location>
</feature>
<dbReference type="Pfam" id="PF19127">
    <property type="entry name" value="Choline_bind_3"/>
    <property type="match status" value="1"/>
</dbReference>
<name>A0ABQ0B1J9_9FIRM</name>
<organism evidence="4 5">
    <name type="scientific">Enterocloster alcoholdehydrogenati</name>
    <dbReference type="NCBI Taxonomy" id="2547410"/>
    <lineage>
        <taxon>Bacteria</taxon>
        <taxon>Bacillati</taxon>
        <taxon>Bacillota</taxon>
        <taxon>Clostridia</taxon>
        <taxon>Lachnospirales</taxon>
        <taxon>Lachnospiraceae</taxon>
        <taxon>Enterocloster</taxon>
    </lineage>
</organism>
<dbReference type="PROSITE" id="PS51170">
    <property type="entry name" value="CW"/>
    <property type="match status" value="1"/>
</dbReference>
<dbReference type="RefSeq" id="WP_176255480.1">
    <property type="nucleotide sequence ID" value="NZ_BAABXL010000001.1"/>
</dbReference>
<keyword evidence="1" id="KW-0677">Repeat</keyword>
<keyword evidence="5" id="KW-1185">Reference proteome</keyword>
<proteinExistence type="predicted"/>
<keyword evidence="3" id="KW-0732">Signal</keyword>
<evidence type="ECO:0000256" key="2">
    <source>
        <dbReference type="PROSITE-ProRule" id="PRU00591"/>
    </source>
</evidence>
<evidence type="ECO:0000256" key="1">
    <source>
        <dbReference type="ARBA" id="ARBA00022737"/>
    </source>
</evidence>
<protein>
    <recommendedName>
        <fullName evidence="6">Cell wall binding repeat-containing protein</fullName>
    </recommendedName>
</protein>
<feature type="signal peptide" evidence="3">
    <location>
        <begin position="1"/>
        <end position="27"/>
    </location>
</feature>
<dbReference type="EMBL" id="BAABXL010000001">
    <property type="protein sequence ID" value="GAA6270164.1"/>
    <property type="molecule type" value="Genomic_DNA"/>
</dbReference>
<dbReference type="Proteomes" id="UP001600894">
    <property type="component" value="Unassembled WGS sequence"/>
</dbReference>
<evidence type="ECO:0000313" key="5">
    <source>
        <dbReference type="Proteomes" id="UP001600894"/>
    </source>
</evidence>
<reference evidence="4 5" key="1">
    <citation type="submission" date="2024-04" db="EMBL/GenBank/DDBJ databases">
        <title>Defined microbial consortia suppress multidrug-resistant proinflammatory Enterobacteriaceae via ecological control.</title>
        <authorList>
            <person name="Furuichi M."/>
            <person name="Kawaguchi T."/>
            <person name="Pust M."/>
            <person name="Yasuma K."/>
            <person name="Plichta D."/>
            <person name="Hasegawa N."/>
            <person name="Ohya T."/>
            <person name="Bhattarai S."/>
            <person name="Sasajima S."/>
            <person name="Aoto Y."/>
            <person name="Tuganbaev T."/>
            <person name="Yaginuma M."/>
            <person name="Ueda M."/>
            <person name="Okahashi N."/>
            <person name="Amafuji K."/>
            <person name="Kiridooshi Y."/>
            <person name="Sugita K."/>
            <person name="Strazar M."/>
            <person name="Skelly A."/>
            <person name="Suda W."/>
            <person name="Hattori M."/>
            <person name="Nakamoto N."/>
            <person name="Caballero S."/>
            <person name="Norman J."/>
            <person name="Olle B."/>
            <person name="Tanoue T."/>
            <person name="Arita M."/>
            <person name="Bucci V."/>
            <person name="Atarashi K."/>
            <person name="Xavier R."/>
            <person name="Honda K."/>
        </authorList>
    </citation>
    <scope>NUCLEOTIDE SEQUENCE [LARGE SCALE GENOMIC DNA]</scope>
    <source>
        <strain evidence="5">f13</strain>
    </source>
</reference>
<accession>A0ABQ0B1J9</accession>
<evidence type="ECO:0008006" key="6">
    <source>
        <dbReference type="Google" id="ProtNLM"/>
    </source>
</evidence>
<gene>
    <name evidence="4" type="ORF">F130042H8_32240</name>
</gene>
<dbReference type="SUPFAM" id="SSF69360">
    <property type="entry name" value="Cell wall binding repeat"/>
    <property type="match status" value="1"/>
</dbReference>
<evidence type="ECO:0000256" key="3">
    <source>
        <dbReference type="SAM" id="SignalP"/>
    </source>
</evidence>
<evidence type="ECO:0000313" key="4">
    <source>
        <dbReference type="EMBL" id="GAA6270164.1"/>
    </source>
</evidence>
<feature type="chain" id="PRO_5045790595" description="Cell wall binding repeat-containing protein" evidence="3">
    <location>
        <begin position="28"/>
        <end position="331"/>
    </location>
</feature>
<comment type="caution">
    <text evidence="4">The sequence shown here is derived from an EMBL/GenBank/DDBJ whole genome shotgun (WGS) entry which is preliminary data.</text>
</comment>
<dbReference type="Gene3D" id="2.10.270.10">
    <property type="entry name" value="Cholin Binding"/>
    <property type="match status" value="1"/>
</dbReference>
<sequence>MAHFGKKLALCLAAGLLAASMVMPAYAASRKKITSISLSIKADIQPDTDYGEESIEIESSSNRYNVDGYEVMNEGFGWTEDTVPEIRITLTANDDYYFTMLGKDKIALKGGAEFKKATRQDSGATLLLDVTLPSMQNSLKDMEGVTLSQEGIASWPAVSTAGSYEVRVYRGDKIVGAALTTDTNSVNCRERMVKPNESYMVKVRAVNKFDTTIKGEWASSNTIYINGDQAAAFRDNLDAAGVEGGSGAAGEWKQTADGRWWFDQGNGSYPADGWMEIGNKWYFFDAEGYMKTGWIHWNEKDYYCSENGDMLTSCMTPDNYLVGEDGARIAQ</sequence>